<gene>
    <name evidence="2" type="ORF">Clacol_005693</name>
</gene>
<feature type="region of interest" description="Disordered" evidence="1">
    <location>
        <begin position="363"/>
        <end position="449"/>
    </location>
</feature>
<keyword evidence="3" id="KW-1185">Reference proteome</keyword>
<name>A0AAV5AAU4_9AGAM</name>
<organism evidence="2 3">
    <name type="scientific">Clathrus columnatus</name>
    <dbReference type="NCBI Taxonomy" id="1419009"/>
    <lineage>
        <taxon>Eukaryota</taxon>
        <taxon>Fungi</taxon>
        <taxon>Dikarya</taxon>
        <taxon>Basidiomycota</taxon>
        <taxon>Agaricomycotina</taxon>
        <taxon>Agaricomycetes</taxon>
        <taxon>Phallomycetidae</taxon>
        <taxon>Phallales</taxon>
        <taxon>Clathraceae</taxon>
        <taxon>Clathrus</taxon>
    </lineage>
</organism>
<comment type="caution">
    <text evidence="2">The sequence shown here is derived from an EMBL/GenBank/DDBJ whole genome shotgun (WGS) entry which is preliminary data.</text>
</comment>
<feature type="region of interest" description="Disordered" evidence="1">
    <location>
        <begin position="221"/>
        <end position="303"/>
    </location>
</feature>
<feature type="compositionally biased region" description="Basic residues" evidence="1">
    <location>
        <begin position="259"/>
        <end position="275"/>
    </location>
</feature>
<reference evidence="2" key="1">
    <citation type="submission" date="2021-10" db="EMBL/GenBank/DDBJ databases">
        <title>De novo Genome Assembly of Clathrus columnatus (Basidiomycota, Fungi) Using Illumina and Nanopore Sequence Data.</title>
        <authorList>
            <person name="Ogiso-Tanaka E."/>
            <person name="Itagaki H."/>
            <person name="Hosoya T."/>
            <person name="Hosaka K."/>
        </authorList>
    </citation>
    <scope>NUCLEOTIDE SEQUENCE</scope>
    <source>
        <strain evidence="2">MO-923</strain>
    </source>
</reference>
<feature type="compositionally biased region" description="Low complexity" evidence="1">
    <location>
        <begin position="245"/>
        <end position="258"/>
    </location>
</feature>
<evidence type="ECO:0000313" key="2">
    <source>
        <dbReference type="EMBL" id="GJJ11460.1"/>
    </source>
</evidence>
<sequence>MFKFTFNIGSHLFNPFTAQAQVQSQVRGQAQTEERNTFNSSSSSNATHIGQGQPGTRRLPAPPRRCGSGLNTEEAVPEAEYDSCTGPTLTPLSRKRGWAPSSSSPSEPMSLTTSTNGWLDTPSRYVKAAASVGKSYKGTECDQDLPPAKRRKTITDSILSTALSAALIGTAVGMSAYRMWRDRGTPKQVNDPSVEEIIMDSPPPPYEQDDWVQAVVPQPRGKSMPVVSTTPQYHHHTASSPPLPASSLSSIPRTPKSARASKARRTARMARHRTTYAHAPASPRSIHITPSKTVPAYSNEPDPKDVEEEFDSHMDLMGDKIRKLIEEGQKALGKEVVIMNDDDRDNEEGAVDDGLDGWEEVDESSAAHNHHHLTHAQRIPGERRKKRRPSNANANGSFFIAPSTSLPSRLNNNDHTPIFHADRPVSPKQKRPRALTGTSRLGSPIEPPSVQVIYEPLELSTSSLSPETSYNFEDEDSLNLSQRMEKIRQAYRLQ</sequence>
<accession>A0AAV5AAU4</accession>
<evidence type="ECO:0000313" key="3">
    <source>
        <dbReference type="Proteomes" id="UP001050691"/>
    </source>
</evidence>
<feature type="compositionally biased region" description="Low complexity" evidence="1">
    <location>
        <begin position="100"/>
        <end position="115"/>
    </location>
</feature>
<dbReference type="EMBL" id="BPWL01000006">
    <property type="protein sequence ID" value="GJJ11460.1"/>
    <property type="molecule type" value="Genomic_DNA"/>
</dbReference>
<feature type="compositionally biased region" description="Polar residues" evidence="1">
    <location>
        <begin position="390"/>
        <end position="415"/>
    </location>
</feature>
<dbReference type="AlphaFoldDB" id="A0AAV5AAU4"/>
<evidence type="ECO:0000256" key="1">
    <source>
        <dbReference type="SAM" id="MobiDB-lite"/>
    </source>
</evidence>
<dbReference type="Proteomes" id="UP001050691">
    <property type="component" value="Unassembled WGS sequence"/>
</dbReference>
<protein>
    <submittedName>
        <fullName evidence="2">Uncharacterized protein</fullName>
    </submittedName>
</protein>
<proteinExistence type="predicted"/>
<feature type="region of interest" description="Disordered" evidence="1">
    <location>
        <begin position="26"/>
        <end position="120"/>
    </location>
</feature>